<organism evidence="2">
    <name type="scientific">Pithovirus LCPAC304</name>
    <dbReference type="NCBI Taxonomy" id="2506594"/>
    <lineage>
        <taxon>Viruses</taxon>
        <taxon>Pithoviruses</taxon>
    </lineage>
</organism>
<sequence>MVDTSMFDNFNGYYLGWAVLILVLLWILVCSGYLYVDHGKGHGKGHGEGYGEGHGDGEMSMSPGRAYGYGRGYHHRGYHRHH</sequence>
<name>A0A481ZAN4_9VIRU</name>
<keyword evidence="1" id="KW-1133">Transmembrane helix</keyword>
<keyword evidence="1" id="KW-0812">Transmembrane</keyword>
<protein>
    <recommendedName>
        <fullName evidence="3">Transmembrane protein</fullName>
    </recommendedName>
</protein>
<proteinExistence type="predicted"/>
<accession>A0A481ZAN4</accession>
<evidence type="ECO:0000313" key="2">
    <source>
        <dbReference type="EMBL" id="QBK92230.1"/>
    </source>
</evidence>
<dbReference type="EMBL" id="MK500569">
    <property type="protein sequence ID" value="QBK92230.1"/>
    <property type="molecule type" value="Genomic_DNA"/>
</dbReference>
<keyword evidence="1" id="KW-0472">Membrane</keyword>
<feature type="transmembrane region" description="Helical" evidence="1">
    <location>
        <begin position="12"/>
        <end position="36"/>
    </location>
</feature>
<reference evidence="2" key="1">
    <citation type="journal article" date="2019" name="MBio">
        <title>Virus Genomes from Deep Sea Sediments Expand the Ocean Megavirome and Support Independent Origins of Viral Gigantism.</title>
        <authorList>
            <person name="Backstrom D."/>
            <person name="Yutin N."/>
            <person name="Jorgensen S.L."/>
            <person name="Dharamshi J."/>
            <person name="Homa F."/>
            <person name="Zaremba-Niedwiedzka K."/>
            <person name="Spang A."/>
            <person name="Wolf Y.I."/>
            <person name="Koonin E.V."/>
            <person name="Ettema T.J."/>
        </authorList>
    </citation>
    <scope>NUCLEOTIDE SEQUENCE</scope>
</reference>
<gene>
    <name evidence="2" type="ORF">LCPAC304_05770</name>
</gene>
<evidence type="ECO:0000256" key="1">
    <source>
        <dbReference type="SAM" id="Phobius"/>
    </source>
</evidence>
<evidence type="ECO:0008006" key="3">
    <source>
        <dbReference type="Google" id="ProtNLM"/>
    </source>
</evidence>